<reference evidence="3 4" key="1">
    <citation type="submission" date="2020-04" db="EMBL/GenBank/DDBJ databases">
        <authorList>
            <person name="Yoon J."/>
        </authorList>
    </citation>
    <scope>NUCLEOTIDE SEQUENCE [LARGE SCALE GENOMIC DNA]</scope>
    <source>
        <strain evidence="3 4">DJ-13</strain>
    </source>
</reference>
<evidence type="ECO:0000256" key="2">
    <source>
        <dbReference type="ARBA" id="ARBA00022526"/>
    </source>
</evidence>
<evidence type="ECO:0000313" key="4">
    <source>
        <dbReference type="Proteomes" id="UP000718451"/>
    </source>
</evidence>
<accession>A0ABX1GMD3</accession>
<protein>
    <submittedName>
        <fullName evidence="3">Lactonase family protein</fullName>
    </submittedName>
</protein>
<dbReference type="SUPFAM" id="SSF51004">
    <property type="entry name" value="C-terminal (heme d1) domain of cytochrome cd1-nitrite reductase"/>
    <property type="match status" value="1"/>
</dbReference>
<comment type="similarity">
    <text evidence="1">Belongs to the cycloisomerase 2 family.</text>
</comment>
<dbReference type="InterPro" id="IPR015943">
    <property type="entry name" value="WD40/YVTN_repeat-like_dom_sf"/>
</dbReference>
<gene>
    <name evidence="3" type="ORF">HCU67_03865</name>
</gene>
<organism evidence="3 4">
    <name type="scientific">Croceivirga thetidis</name>
    <dbReference type="NCBI Taxonomy" id="2721623"/>
    <lineage>
        <taxon>Bacteria</taxon>
        <taxon>Pseudomonadati</taxon>
        <taxon>Bacteroidota</taxon>
        <taxon>Flavobacteriia</taxon>
        <taxon>Flavobacteriales</taxon>
        <taxon>Flavobacteriaceae</taxon>
        <taxon>Croceivirga</taxon>
    </lineage>
</organism>
<dbReference type="PANTHER" id="PTHR30344">
    <property type="entry name" value="6-PHOSPHOGLUCONOLACTONASE-RELATED"/>
    <property type="match status" value="1"/>
</dbReference>
<keyword evidence="2" id="KW-0119">Carbohydrate metabolism</keyword>
<evidence type="ECO:0000313" key="3">
    <source>
        <dbReference type="EMBL" id="NKI31066.1"/>
    </source>
</evidence>
<dbReference type="Proteomes" id="UP000718451">
    <property type="component" value="Unassembled WGS sequence"/>
</dbReference>
<keyword evidence="2" id="KW-0313">Glucose metabolism</keyword>
<keyword evidence="4" id="KW-1185">Reference proteome</keyword>
<dbReference type="InterPro" id="IPR050282">
    <property type="entry name" value="Cycloisomerase_2"/>
</dbReference>
<dbReference type="EMBL" id="JAAWWL010000001">
    <property type="protein sequence ID" value="NKI31066.1"/>
    <property type="molecule type" value="Genomic_DNA"/>
</dbReference>
<dbReference type="RefSeq" id="WP_168551263.1">
    <property type="nucleotide sequence ID" value="NZ_JAAWWL010000001.1"/>
</dbReference>
<dbReference type="PANTHER" id="PTHR30344:SF1">
    <property type="entry name" value="6-PHOSPHOGLUCONOLACTONASE"/>
    <property type="match status" value="1"/>
</dbReference>
<sequence length="364" mass="39698">MKNSRNLLIIALLFCITSCTQKKEPWMKLYVGTYTDGSSEGIYTLKLNPETGELDSLELKAKLPNPSFLALSTEKDYLYAVQETADFDSLGGGVTAFSIKDGILTELNSKGSGGAHPCHVSLSENSQLAVSNYTGGNVAVFDLNDDGSLGDRQLLNHNPKDSTGIAHAHKAVFTEDGLFVADLGLDAVKRYGKQPYGWIPAHQASLDLKEGAGPRHFTFTTDQSFLYLINELNSTITVFQRDDEGSYNPVQTESTLDANFEGESFCADIHLSADGKYLYGSNRGENTIVIFTVDKTSGQLSLVGRESVQGDWPRNFTISPDGNFVLVANQKSNNISVFKRNQELGTLEFSNQFAIGAPVCLVFN</sequence>
<dbReference type="InterPro" id="IPR011048">
    <property type="entry name" value="Haem_d1_sf"/>
</dbReference>
<comment type="caution">
    <text evidence="3">The sequence shown here is derived from an EMBL/GenBank/DDBJ whole genome shotgun (WGS) entry which is preliminary data.</text>
</comment>
<name>A0ABX1GMD3_9FLAO</name>
<dbReference type="Pfam" id="PF10282">
    <property type="entry name" value="Lactonase"/>
    <property type="match status" value="1"/>
</dbReference>
<dbReference type="Gene3D" id="2.130.10.10">
    <property type="entry name" value="YVTN repeat-like/Quinoprotein amine dehydrogenase"/>
    <property type="match status" value="1"/>
</dbReference>
<evidence type="ECO:0000256" key="1">
    <source>
        <dbReference type="ARBA" id="ARBA00005564"/>
    </source>
</evidence>
<dbReference type="InterPro" id="IPR019405">
    <property type="entry name" value="Lactonase_7-beta_prop"/>
</dbReference>
<proteinExistence type="inferred from homology"/>